<feature type="transmembrane region" description="Helical" evidence="7">
    <location>
        <begin position="493"/>
        <end position="513"/>
    </location>
</feature>
<protein>
    <submittedName>
        <fullName evidence="9">Solute carrier family 22 member 6-A-like</fullName>
    </submittedName>
</protein>
<dbReference type="EMBL" id="JAOTOJ010000019">
    <property type="protein sequence ID" value="KAK9391217.1"/>
    <property type="molecule type" value="Genomic_DNA"/>
</dbReference>
<evidence type="ECO:0000256" key="2">
    <source>
        <dbReference type="ARBA" id="ARBA00009203"/>
    </source>
</evidence>
<feature type="transmembrane region" description="Helical" evidence="7">
    <location>
        <begin position="407"/>
        <end position="426"/>
    </location>
</feature>
<dbReference type="Gene3D" id="1.20.1250.20">
    <property type="entry name" value="MFS general substrate transporter like domains"/>
    <property type="match status" value="1"/>
</dbReference>
<feature type="transmembrane region" description="Helical" evidence="7">
    <location>
        <begin position="149"/>
        <end position="169"/>
    </location>
</feature>
<dbReference type="PROSITE" id="PS00216">
    <property type="entry name" value="SUGAR_TRANSPORT_1"/>
    <property type="match status" value="1"/>
</dbReference>
<sequence length="562" mass="62851">MAFGEILEQIGGMGRFQMIHTMLLTIPVLFMASHNLLQNFTAAIPGHHCQVRLSPNSSEHPNVTYPLGAGQLLRVSIPLDSKQRLEKCRRFTDAQWYLLNASVTRENQTETESCADGWFYDRTQFTSTIVSEWDLVCDQRKLREMAQSVYMAGVLIGALVLGGLADRFGRRALTIWSFFQMAVMGVCTAFSPNYVSYCVFRFLTGMAFSGFGLSIACLIVEWIPTQYRTITIALTGLAYTLGQILLAGLAYAIRDWRWLQVAVSAPFLVFLLYSWWYAESARWLVQSGQASKAVGVLQRVARINNKQEVGAKITTKVLLSSMEKELSSCKSSYTISDLVRTPAIRRIFFCLSMVWFSVSFSYYGLVMDLQNFGVSIYLIQVIFGAVDLPAKLVVTITMSYIGRRVSLTAFLVTAGTIIITNLFVPFEMQTLRTALAVIGKGCLSAAFNCVFLFTTELYPTPIRQTGLGFGSTMARVGGMVSPLTNMLQDYYPFLPPIVYGALPISAGIIACLLPETLNVPLPDTIEDVENRCRKTKKKNEEEIAQEKILLQRQEKVLFKETC</sequence>
<dbReference type="FunFam" id="1.20.1250.20:FF:000023">
    <property type="entry name" value="Solute carrier family 22 member 6"/>
    <property type="match status" value="1"/>
</dbReference>
<dbReference type="InterPro" id="IPR005828">
    <property type="entry name" value="MFS_sugar_transport-like"/>
</dbReference>
<keyword evidence="6" id="KW-0175">Coiled coil</keyword>
<evidence type="ECO:0000259" key="8">
    <source>
        <dbReference type="PROSITE" id="PS50850"/>
    </source>
</evidence>
<evidence type="ECO:0000256" key="5">
    <source>
        <dbReference type="ARBA" id="ARBA00023136"/>
    </source>
</evidence>
<keyword evidence="4 7" id="KW-1133">Transmembrane helix</keyword>
<dbReference type="NCBIfam" id="TIGR00898">
    <property type="entry name" value="2A0119"/>
    <property type="match status" value="1"/>
</dbReference>
<feature type="coiled-coil region" evidence="6">
    <location>
        <begin position="525"/>
        <end position="556"/>
    </location>
</feature>
<accession>A0AAW1AN86</accession>
<feature type="transmembrane region" description="Helical" evidence="7">
    <location>
        <begin position="175"/>
        <end position="195"/>
    </location>
</feature>
<feature type="transmembrane region" description="Helical" evidence="7">
    <location>
        <begin position="377"/>
        <end position="401"/>
    </location>
</feature>
<dbReference type="InterPro" id="IPR005829">
    <property type="entry name" value="Sugar_transporter_CS"/>
</dbReference>
<evidence type="ECO:0000256" key="4">
    <source>
        <dbReference type="ARBA" id="ARBA00022989"/>
    </source>
</evidence>
<dbReference type="GO" id="GO:0022857">
    <property type="term" value="F:transmembrane transporter activity"/>
    <property type="evidence" value="ECO:0007669"/>
    <property type="project" value="InterPro"/>
</dbReference>
<dbReference type="AlphaFoldDB" id="A0AAW1AN86"/>
<evidence type="ECO:0000256" key="7">
    <source>
        <dbReference type="SAM" id="Phobius"/>
    </source>
</evidence>
<evidence type="ECO:0000313" key="10">
    <source>
        <dbReference type="Proteomes" id="UP001474421"/>
    </source>
</evidence>
<dbReference type="InterPro" id="IPR004749">
    <property type="entry name" value="Orgcat_transp/SVOP"/>
</dbReference>
<feature type="transmembrane region" description="Helical" evidence="7">
    <location>
        <begin position="433"/>
        <end position="453"/>
    </location>
</feature>
<keyword evidence="10" id="KW-1185">Reference proteome</keyword>
<name>A0AAW1AN86_CROAD</name>
<dbReference type="PANTHER" id="PTHR24064">
    <property type="entry name" value="SOLUTE CARRIER FAMILY 22 MEMBER"/>
    <property type="match status" value="1"/>
</dbReference>
<keyword evidence="5 7" id="KW-0472">Membrane</keyword>
<evidence type="ECO:0000313" key="9">
    <source>
        <dbReference type="EMBL" id="KAK9391217.1"/>
    </source>
</evidence>
<evidence type="ECO:0000256" key="6">
    <source>
        <dbReference type="SAM" id="Coils"/>
    </source>
</evidence>
<evidence type="ECO:0000256" key="1">
    <source>
        <dbReference type="ARBA" id="ARBA00004127"/>
    </source>
</evidence>
<keyword evidence="3 7" id="KW-0812">Transmembrane</keyword>
<dbReference type="PROSITE" id="PS50850">
    <property type="entry name" value="MFS"/>
    <property type="match status" value="1"/>
</dbReference>
<gene>
    <name evidence="9" type="ORF">NXF25_018547</name>
</gene>
<evidence type="ECO:0000256" key="3">
    <source>
        <dbReference type="ARBA" id="ARBA00022692"/>
    </source>
</evidence>
<comment type="similarity">
    <text evidence="2">Belongs to the major facilitator (TC 2.A.1) superfamily. Organic cation transporter (TC 2.A.1.19) family.</text>
</comment>
<feature type="transmembrane region" description="Helical" evidence="7">
    <location>
        <begin position="258"/>
        <end position="278"/>
    </location>
</feature>
<dbReference type="GO" id="GO:0016020">
    <property type="term" value="C:membrane"/>
    <property type="evidence" value="ECO:0007669"/>
    <property type="project" value="InterPro"/>
</dbReference>
<dbReference type="GO" id="GO:0012505">
    <property type="term" value="C:endomembrane system"/>
    <property type="evidence" value="ECO:0007669"/>
    <property type="project" value="UniProtKB-SubCell"/>
</dbReference>
<dbReference type="InterPro" id="IPR020846">
    <property type="entry name" value="MFS_dom"/>
</dbReference>
<feature type="domain" description="Major facilitator superfamily (MFS) profile" evidence="8">
    <location>
        <begin position="27"/>
        <end position="518"/>
    </location>
</feature>
<feature type="transmembrane region" description="Helical" evidence="7">
    <location>
        <begin position="229"/>
        <end position="251"/>
    </location>
</feature>
<organism evidence="9 10">
    <name type="scientific">Crotalus adamanteus</name>
    <name type="common">Eastern diamondback rattlesnake</name>
    <dbReference type="NCBI Taxonomy" id="8729"/>
    <lineage>
        <taxon>Eukaryota</taxon>
        <taxon>Metazoa</taxon>
        <taxon>Chordata</taxon>
        <taxon>Craniata</taxon>
        <taxon>Vertebrata</taxon>
        <taxon>Euteleostomi</taxon>
        <taxon>Lepidosauria</taxon>
        <taxon>Squamata</taxon>
        <taxon>Bifurcata</taxon>
        <taxon>Unidentata</taxon>
        <taxon>Episquamata</taxon>
        <taxon>Toxicofera</taxon>
        <taxon>Serpentes</taxon>
        <taxon>Colubroidea</taxon>
        <taxon>Viperidae</taxon>
        <taxon>Crotalinae</taxon>
        <taxon>Crotalus</taxon>
    </lineage>
</organism>
<dbReference type="Proteomes" id="UP001474421">
    <property type="component" value="Unassembled WGS sequence"/>
</dbReference>
<feature type="transmembrane region" description="Helical" evidence="7">
    <location>
        <begin position="343"/>
        <end position="365"/>
    </location>
</feature>
<feature type="transmembrane region" description="Helical" evidence="7">
    <location>
        <begin position="202"/>
        <end position="223"/>
    </location>
</feature>
<comment type="caution">
    <text evidence="9">The sequence shown here is derived from an EMBL/GenBank/DDBJ whole genome shotgun (WGS) entry which is preliminary data.</text>
</comment>
<proteinExistence type="inferred from homology"/>
<dbReference type="InterPro" id="IPR036259">
    <property type="entry name" value="MFS_trans_sf"/>
</dbReference>
<dbReference type="Pfam" id="PF00083">
    <property type="entry name" value="Sugar_tr"/>
    <property type="match status" value="1"/>
</dbReference>
<reference evidence="9 10" key="1">
    <citation type="journal article" date="2024" name="Proc. Natl. Acad. Sci. U.S.A.">
        <title>The genetic regulatory architecture and epigenomic basis for age-related changes in rattlesnake venom.</title>
        <authorList>
            <person name="Hogan M.P."/>
            <person name="Holding M.L."/>
            <person name="Nystrom G.S."/>
            <person name="Colston T.J."/>
            <person name="Bartlett D.A."/>
            <person name="Mason A.J."/>
            <person name="Ellsworth S.A."/>
            <person name="Rautsaw R.M."/>
            <person name="Lawrence K.C."/>
            <person name="Strickland J.L."/>
            <person name="He B."/>
            <person name="Fraser P."/>
            <person name="Margres M.J."/>
            <person name="Gilbert D.M."/>
            <person name="Gibbs H.L."/>
            <person name="Parkinson C.L."/>
            <person name="Rokyta D.R."/>
        </authorList>
    </citation>
    <scope>NUCLEOTIDE SEQUENCE [LARGE SCALE GENOMIC DNA]</scope>
    <source>
        <strain evidence="9">DRR0105</strain>
    </source>
</reference>
<dbReference type="SUPFAM" id="SSF103473">
    <property type="entry name" value="MFS general substrate transporter"/>
    <property type="match status" value="1"/>
</dbReference>
<comment type="subcellular location">
    <subcellularLocation>
        <location evidence="1">Endomembrane system</location>
        <topology evidence="1">Multi-pass membrane protein</topology>
    </subcellularLocation>
</comment>